<feature type="transmembrane region" description="Helical" evidence="14">
    <location>
        <begin position="12"/>
        <end position="34"/>
    </location>
</feature>
<keyword evidence="10 13" id="KW-0653">Protein transport</keyword>
<dbReference type="InterPro" id="IPR003400">
    <property type="entry name" value="ExbD"/>
</dbReference>
<evidence type="ECO:0000256" key="8">
    <source>
        <dbReference type="ARBA" id="ARBA00022519"/>
    </source>
</evidence>
<evidence type="ECO:0000256" key="14">
    <source>
        <dbReference type="SAM" id="Phobius"/>
    </source>
</evidence>
<dbReference type="Proteomes" id="UP000257045">
    <property type="component" value="Unassembled WGS sequence"/>
</dbReference>
<keyword evidence="12 14" id="KW-0472">Membrane</keyword>
<dbReference type="InterPro" id="IPR014171">
    <property type="entry name" value="TonB_ExbD_2"/>
</dbReference>
<evidence type="ECO:0000256" key="12">
    <source>
        <dbReference type="ARBA" id="ARBA00023136"/>
    </source>
</evidence>
<dbReference type="PANTHER" id="PTHR30558">
    <property type="entry name" value="EXBD MEMBRANE COMPONENT OF PMF-DRIVEN MACROMOLECULE IMPORT SYSTEM"/>
    <property type="match status" value="1"/>
</dbReference>
<evidence type="ECO:0000256" key="10">
    <source>
        <dbReference type="ARBA" id="ARBA00022927"/>
    </source>
</evidence>
<evidence type="ECO:0000256" key="9">
    <source>
        <dbReference type="ARBA" id="ARBA00022692"/>
    </source>
</evidence>
<proteinExistence type="inferred from homology"/>
<protein>
    <recommendedName>
        <fullName evidence="5">Biopolymer transport protein ExbD</fullName>
    </recommendedName>
</protein>
<dbReference type="GO" id="GO:0005886">
    <property type="term" value="C:plasma membrane"/>
    <property type="evidence" value="ECO:0007669"/>
    <property type="project" value="UniProtKB-SubCell"/>
</dbReference>
<sequence>MRGLKKSDGLNIVPFIDIMLVLLAIVLSISTFIAQGEIKIDIPKAKSQESKEKKRVEVLIDKQNRIYFENQPLDLQGLKSKLEGIKKEQLIVLVSDKDSRFEGFVKILELLQEKGHENFAIGTHKE</sequence>
<keyword evidence="11 14" id="KW-1133">Transmembrane helix</keyword>
<dbReference type="Pfam" id="PF02472">
    <property type="entry name" value="ExbD"/>
    <property type="match status" value="1"/>
</dbReference>
<evidence type="ECO:0000313" key="15">
    <source>
        <dbReference type="EMBL" id="RDU71098.1"/>
    </source>
</evidence>
<evidence type="ECO:0000256" key="3">
    <source>
        <dbReference type="ARBA" id="ARBA00005811"/>
    </source>
</evidence>
<dbReference type="GO" id="GO:0022857">
    <property type="term" value="F:transmembrane transporter activity"/>
    <property type="evidence" value="ECO:0007669"/>
    <property type="project" value="InterPro"/>
</dbReference>
<accession>A0A3D8J0T3</accession>
<evidence type="ECO:0000256" key="11">
    <source>
        <dbReference type="ARBA" id="ARBA00022989"/>
    </source>
</evidence>
<keyword evidence="9 13" id="KW-0812">Transmembrane</keyword>
<evidence type="ECO:0000313" key="16">
    <source>
        <dbReference type="Proteomes" id="UP000257045"/>
    </source>
</evidence>
<evidence type="ECO:0000256" key="7">
    <source>
        <dbReference type="ARBA" id="ARBA00022475"/>
    </source>
</evidence>
<dbReference type="AlphaFoldDB" id="A0A3D8J0T3"/>
<gene>
    <name evidence="15" type="primary">exbD</name>
    <name evidence="15" type="ORF">CQA58_03010</name>
</gene>
<evidence type="ECO:0000256" key="6">
    <source>
        <dbReference type="ARBA" id="ARBA00022448"/>
    </source>
</evidence>
<dbReference type="Gene3D" id="3.30.420.270">
    <property type="match status" value="1"/>
</dbReference>
<evidence type="ECO:0000256" key="4">
    <source>
        <dbReference type="ARBA" id="ARBA00011471"/>
    </source>
</evidence>
<comment type="caution">
    <text evidence="15">The sequence shown here is derived from an EMBL/GenBank/DDBJ whole genome shotgun (WGS) entry which is preliminary data.</text>
</comment>
<evidence type="ECO:0000256" key="2">
    <source>
        <dbReference type="ARBA" id="ARBA00004249"/>
    </source>
</evidence>
<name>A0A3D8J0T3_9HELI</name>
<organism evidence="15 16">
    <name type="scientific">Helicobacter brantae</name>
    <dbReference type="NCBI Taxonomy" id="375927"/>
    <lineage>
        <taxon>Bacteria</taxon>
        <taxon>Pseudomonadati</taxon>
        <taxon>Campylobacterota</taxon>
        <taxon>Epsilonproteobacteria</taxon>
        <taxon>Campylobacterales</taxon>
        <taxon>Helicobacteraceae</taxon>
        <taxon>Helicobacter</taxon>
    </lineage>
</organism>
<comment type="subcellular location">
    <subcellularLocation>
        <location evidence="2">Cell inner membrane</location>
        <topology evidence="2">Single-pass type II membrane protein</topology>
    </subcellularLocation>
    <subcellularLocation>
        <location evidence="13">Cell membrane</location>
        <topology evidence="13">Single-pass type II membrane protein</topology>
    </subcellularLocation>
</comment>
<keyword evidence="7" id="KW-1003">Cell membrane</keyword>
<dbReference type="EMBL" id="NXLV01000004">
    <property type="protein sequence ID" value="RDU71098.1"/>
    <property type="molecule type" value="Genomic_DNA"/>
</dbReference>
<evidence type="ECO:0000256" key="13">
    <source>
        <dbReference type="RuleBase" id="RU003879"/>
    </source>
</evidence>
<dbReference type="GO" id="GO:0015031">
    <property type="term" value="P:protein transport"/>
    <property type="evidence" value="ECO:0007669"/>
    <property type="project" value="UniProtKB-KW"/>
</dbReference>
<keyword evidence="8" id="KW-0997">Cell inner membrane</keyword>
<comment type="subunit">
    <text evidence="4">The accessory proteins ExbB and ExbD seem to form a complex with TonB.</text>
</comment>
<comment type="similarity">
    <text evidence="3 13">Belongs to the ExbD/TolR family.</text>
</comment>
<keyword evidence="6 13" id="KW-0813">Transport</keyword>
<dbReference type="OrthoDB" id="9798629at2"/>
<keyword evidence="16" id="KW-1185">Reference proteome</keyword>
<evidence type="ECO:0000256" key="5">
    <source>
        <dbReference type="ARBA" id="ARBA00022090"/>
    </source>
</evidence>
<dbReference type="NCBIfam" id="TIGR02804">
    <property type="entry name" value="ExbD_2"/>
    <property type="match status" value="1"/>
</dbReference>
<dbReference type="PANTHER" id="PTHR30558:SF12">
    <property type="entry name" value="BIOPOLYMER TRANSPORT PROTEIN EXBD"/>
    <property type="match status" value="1"/>
</dbReference>
<evidence type="ECO:0000256" key="1">
    <source>
        <dbReference type="ARBA" id="ARBA00003540"/>
    </source>
</evidence>
<comment type="function">
    <text evidence="1">Involved in the TonB-dependent energy-dependent transport of various receptor-bound substrates.</text>
</comment>
<reference evidence="15 16" key="1">
    <citation type="submission" date="2018-04" db="EMBL/GenBank/DDBJ databases">
        <title>Novel Campyloabacter and Helicobacter Species and Strains.</title>
        <authorList>
            <person name="Mannion A.J."/>
            <person name="Shen Z."/>
            <person name="Fox J.G."/>
        </authorList>
    </citation>
    <scope>NUCLEOTIDE SEQUENCE [LARGE SCALE GENOMIC DNA]</scope>
    <source>
        <strain evidence="15 16">MIT 04-9366</strain>
    </source>
</reference>